<sequence length="81" mass="7918">PGAGGGRKGGGGKRVRAGAAGRLAAVPPSAGPMSLCGDSGPAAVPRLRPRAAQMARRPELLCGAAILLGCAFLVALKVTCR</sequence>
<organism evidence="2 3">
    <name type="scientific">Strigops habroptila</name>
    <name type="common">Kakapo</name>
    <dbReference type="NCBI Taxonomy" id="2489341"/>
    <lineage>
        <taxon>Eukaryota</taxon>
        <taxon>Metazoa</taxon>
        <taxon>Chordata</taxon>
        <taxon>Craniata</taxon>
        <taxon>Vertebrata</taxon>
        <taxon>Euteleostomi</taxon>
        <taxon>Archelosauria</taxon>
        <taxon>Archosauria</taxon>
        <taxon>Dinosauria</taxon>
        <taxon>Saurischia</taxon>
        <taxon>Theropoda</taxon>
        <taxon>Coelurosauria</taxon>
        <taxon>Aves</taxon>
        <taxon>Neognathae</taxon>
        <taxon>Neoaves</taxon>
        <taxon>Telluraves</taxon>
        <taxon>Australaves</taxon>
        <taxon>Psittaciformes</taxon>
        <taxon>Psittacidae</taxon>
        <taxon>Strigops</taxon>
    </lineage>
</organism>
<name>A0A672TWN1_STRHB</name>
<proteinExistence type="predicted"/>
<protein>
    <submittedName>
        <fullName evidence="2">Uncharacterized protein</fullName>
    </submittedName>
</protein>
<evidence type="ECO:0000313" key="2">
    <source>
        <dbReference type="Ensembl" id="ENSSHBP00005005320.1"/>
    </source>
</evidence>
<reference evidence="2 3" key="1">
    <citation type="submission" date="2019-11" db="EMBL/GenBank/DDBJ databases">
        <title>Strigops habroptila (kakapo) genome, bStrHab1, primary haplotype, v2.</title>
        <authorList>
            <person name="Jarvis E.D."/>
            <person name="Howard J."/>
            <person name="Rhie A."/>
            <person name="Phillippy A."/>
            <person name="Korlach J."/>
            <person name="Digby A."/>
            <person name="Iorns D."/>
            <person name="Eason D."/>
            <person name="Robertson B."/>
            <person name="Raemaekers T."/>
            <person name="Howe K."/>
            <person name="Lewin H."/>
            <person name="Damas J."/>
            <person name="Hastie A."/>
            <person name="Tracey A."/>
            <person name="Chow W."/>
            <person name="Fedrigo O."/>
        </authorList>
    </citation>
    <scope>NUCLEOTIDE SEQUENCE [LARGE SCALE GENOMIC DNA]</scope>
</reference>
<accession>A0A672TWN1</accession>
<keyword evidence="1" id="KW-0812">Transmembrane</keyword>
<reference evidence="2" key="3">
    <citation type="submission" date="2025-09" db="UniProtKB">
        <authorList>
            <consortium name="Ensembl"/>
        </authorList>
    </citation>
    <scope>IDENTIFICATION</scope>
</reference>
<dbReference type="Proteomes" id="UP000472266">
    <property type="component" value="Chromosome 5"/>
</dbReference>
<dbReference type="InParanoid" id="A0A672TWN1"/>
<evidence type="ECO:0000256" key="1">
    <source>
        <dbReference type="SAM" id="Phobius"/>
    </source>
</evidence>
<evidence type="ECO:0000313" key="3">
    <source>
        <dbReference type="Proteomes" id="UP000472266"/>
    </source>
</evidence>
<reference evidence="2" key="2">
    <citation type="submission" date="2025-08" db="UniProtKB">
        <authorList>
            <consortium name="Ensembl"/>
        </authorList>
    </citation>
    <scope>IDENTIFICATION</scope>
</reference>
<feature type="transmembrane region" description="Helical" evidence="1">
    <location>
        <begin position="60"/>
        <end position="78"/>
    </location>
</feature>
<keyword evidence="1" id="KW-1133">Transmembrane helix</keyword>
<dbReference type="AlphaFoldDB" id="A0A672TWN1"/>
<keyword evidence="1" id="KW-0472">Membrane</keyword>
<keyword evidence="3" id="KW-1185">Reference proteome</keyword>
<dbReference type="Ensembl" id="ENSSHBT00005006444.1">
    <property type="protein sequence ID" value="ENSSHBP00005005320.1"/>
    <property type="gene ID" value="ENSSHBG00005004665.1"/>
</dbReference>